<feature type="domain" description="DAGKc" evidence="5">
    <location>
        <begin position="154"/>
        <end position="294"/>
    </location>
</feature>
<dbReference type="GO" id="GO:0016020">
    <property type="term" value="C:membrane"/>
    <property type="evidence" value="ECO:0007669"/>
    <property type="project" value="TreeGrafter"/>
</dbReference>
<evidence type="ECO:0000313" key="6">
    <source>
        <dbReference type="EMBL" id="KAF6069382.1"/>
    </source>
</evidence>
<evidence type="ECO:0000313" key="7">
    <source>
        <dbReference type="Proteomes" id="UP000536275"/>
    </source>
</evidence>
<dbReference type="GO" id="GO:0046512">
    <property type="term" value="P:sphingosine biosynthetic process"/>
    <property type="evidence" value="ECO:0007669"/>
    <property type="project" value="TreeGrafter"/>
</dbReference>
<comment type="caution">
    <text evidence="6">The sequence shown here is derived from an EMBL/GenBank/DDBJ whole genome shotgun (WGS) entry which is preliminary data.</text>
</comment>
<gene>
    <name evidence="6" type="ORF">FOB64_003035</name>
</gene>
<name>A0A8H6BZ59_CANAX</name>
<evidence type="ECO:0000256" key="2">
    <source>
        <dbReference type="ARBA" id="ARBA00022741"/>
    </source>
</evidence>
<dbReference type="Pfam" id="PF00781">
    <property type="entry name" value="DAGK_cat"/>
    <property type="match status" value="1"/>
</dbReference>
<proteinExistence type="predicted"/>
<dbReference type="AlphaFoldDB" id="A0A8H6BZ59"/>
<dbReference type="InterPro" id="IPR001206">
    <property type="entry name" value="Diacylglycerol_kinase_cat_dom"/>
</dbReference>
<evidence type="ECO:0000256" key="3">
    <source>
        <dbReference type="ARBA" id="ARBA00022777"/>
    </source>
</evidence>
<dbReference type="InterPro" id="IPR016064">
    <property type="entry name" value="NAD/diacylglycerol_kinase_sf"/>
</dbReference>
<dbReference type="PANTHER" id="PTHR12358:SF31">
    <property type="entry name" value="ACYLGLYCEROL KINASE, MITOCHONDRIAL"/>
    <property type="match status" value="1"/>
</dbReference>
<dbReference type="SMART" id="SM00046">
    <property type="entry name" value="DAGKc"/>
    <property type="match status" value="1"/>
</dbReference>
<dbReference type="InterPro" id="IPR017438">
    <property type="entry name" value="ATP-NAD_kinase_N"/>
</dbReference>
<evidence type="ECO:0000256" key="1">
    <source>
        <dbReference type="ARBA" id="ARBA00022679"/>
    </source>
</evidence>
<reference evidence="6 7" key="1">
    <citation type="submission" date="2020-03" db="EMBL/GenBank/DDBJ databases">
        <title>FDA dAtabase for Regulatory Grade micrObial Sequences (FDA-ARGOS): Supporting development and validation of Infectious Disease Dx tests.</title>
        <authorList>
            <person name="Campos J."/>
            <person name="Goldberg B."/>
            <person name="Tallon L."/>
            <person name="Sadzewicz L."/>
            <person name="Vavikolanu K."/>
            <person name="Mehta A."/>
            <person name="Aluvathingal J."/>
            <person name="Nadendla S."/>
            <person name="Nandy P."/>
            <person name="Geyer C."/>
            <person name="Yan Y."/>
            <person name="Sichtig H."/>
        </authorList>
    </citation>
    <scope>NUCLEOTIDE SEQUENCE [LARGE SCALE GENOMIC DNA]</scope>
    <source>
        <strain evidence="6 7">FDAARGOS_656</strain>
    </source>
</reference>
<accession>A0A8H6BZ59</accession>
<keyword evidence="3 6" id="KW-0418">Kinase</keyword>
<dbReference type="InterPro" id="IPR045540">
    <property type="entry name" value="YegS/DAGK_C"/>
</dbReference>
<dbReference type="InterPro" id="IPR050187">
    <property type="entry name" value="Lipid_Phosphate_FormReg"/>
</dbReference>
<organism evidence="6 7">
    <name type="scientific">Candida albicans</name>
    <name type="common">Yeast</name>
    <dbReference type="NCBI Taxonomy" id="5476"/>
    <lineage>
        <taxon>Eukaryota</taxon>
        <taxon>Fungi</taxon>
        <taxon>Dikarya</taxon>
        <taxon>Ascomycota</taxon>
        <taxon>Saccharomycotina</taxon>
        <taxon>Pichiomycetes</taxon>
        <taxon>Debaryomycetaceae</taxon>
        <taxon>Candida/Lodderomyces clade</taxon>
        <taxon>Candida</taxon>
    </lineage>
</organism>
<dbReference type="Gene3D" id="2.60.200.40">
    <property type="match status" value="1"/>
</dbReference>
<evidence type="ECO:0000259" key="5">
    <source>
        <dbReference type="PROSITE" id="PS50146"/>
    </source>
</evidence>
<keyword evidence="1" id="KW-0808">Transferase</keyword>
<dbReference type="Pfam" id="PF19279">
    <property type="entry name" value="YegS_C"/>
    <property type="match status" value="1"/>
</dbReference>
<evidence type="ECO:0000256" key="4">
    <source>
        <dbReference type="ARBA" id="ARBA00022840"/>
    </source>
</evidence>
<dbReference type="PROSITE" id="PS50146">
    <property type="entry name" value="DAGK"/>
    <property type="match status" value="1"/>
</dbReference>
<keyword evidence="4" id="KW-0067">ATP-binding</keyword>
<dbReference type="SMR" id="A0A8H6BZ59"/>
<dbReference type="Proteomes" id="UP000536275">
    <property type="component" value="Unassembled WGS sequence"/>
</dbReference>
<dbReference type="GO" id="GO:0005524">
    <property type="term" value="F:ATP binding"/>
    <property type="evidence" value="ECO:0007669"/>
    <property type="project" value="UniProtKB-KW"/>
</dbReference>
<dbReference type="GO" id="GO:0001727">
    <property type="term" value="F:lipid kinase activity"/>
    <property type="evidence" value="ECO:0007669"/>
    <property type="project" value="TreeGrafter"/>
</dbReference>
<dbReference type="Gene3D" id="3.40.50.10330">
    <property type="entry name" value="Probable inorganic polyphosphate/atp-NAD kinase, domain 1"/>
    <property type="match status" value="1"/>
</dbReference>
<dbReference type="SUPFAM" id="SSF111331">
    <property type="entry name" value="NAD kinase/diacylglycerol kinase-like"/>
    <property type="match status" value="1"/>
</dbReference>
<keyword evidence="2" id="KW-0547">Nucleotide-binding</keyword>
<protein>
    <submittedName>
        <fullName evidence="6">Diacylglycerol kinase catalytic domain family protein</fullName>
    </submittedName>
</protein>
<dbReference type="GO" id="GO:0005737">
    <property type="term" value="C:cytoplasm"/>
    <property type="evidence" value="ECO:0007669"/>
    <property type="project" value="TreeGrafter"/>
</dbReference>
<sequence>MSSSSSTPQATGLQMSDSIKSSTDRLLYRKNDIVSAKLSSDNGIYLSGQPLQHQPKHEESILDTLSACYKTPDTTESDFIPFKNILNVESIAGSVDEADEVGNSNLLEITYALPFSDLNHDLKIDKIKVDIESGPEIPPSLAQFILTESYGKSIIRPSILVLINPHGGQGHAKTIYKNKILPILQAARANVTYFETKYHGHATEIARELDVNDYDIIVCCSGDGIPHEVINGFYLRPDKGLSAFNKIAVTQLPCGSGNALSLSTHGSKNASVATLYMLKAHKTKLDLMAITQGTGSEKITKLSFLSQCYGIIADSDIGTEHLRWLGPIRFELGVIQKVFSGAKYPCDLFVKYKYDNNSEILNHVNDYLSNNDTENELPIVTEENLQITSPDLDQPVPNDWRHIPQEISHNLNILYVGKMPFVSADTQFFPAALPNDGSMDMIVTDSNNSVWKLTSILLAVESGKHIDDEKVHHTKVLSYRLIPNIKDDSKHYISIDGEDFPFEPFQVEILPGVLTGLLQDGNFVETSFTK</sequence>
<dbReference type="EMBL" id="JABWAD010000037">
    <property type="protein sequence ID" value="KAF6069382.1"/>
    <property type="molecule type" value="Genomic_DNA"/>
</dbReference>
<dbReference type="PANTHER" id="PTHR12358">
    <property type="entry name" value="SPHINGOSINE KINASE"/>
    <property type="match status" value="1"/>
</dbReference>